<evidence type="ECO:0000256" key="4">
    <source>
        <dbReference type="SAM" id="Phobius"/>
    </source>
</evidence>
<feature type="domain" description="HIG1" evidence="5">
    <location>
        <begin position="1"/>
        <end position="67"/>
    </location>
</feature>
<comment type="caution">
    <text evidence="6">The sequence shown here is derived from an EMBL/GenBank/DDBJ whole genome shotgun (WGS) entry which is preliminary data.</text>
</comment>
<sequence>MHSFLSYLTIAALIATFIVLIAGLSTLFLQDKSASSKSNKFMRWRIFLQFAALCLFALLLLFQKKSG</sequence>
<accession>A0A8J7PZG1</accession>
<gene>
    <name evidence="6" type="ORF">J0H12_00375</name>
</gene>
<dbReference type="InterPro" id="IPR007667">
    <property type="entry name" value="Hypoxia_induced_domain"/>
</dbReference>
<keyword evidence="1 4" id="KW-0812">Transmembrane</keyword>
<evidence type="ECO:0000259" key="5">
    <source>
        <dbReference type="PROSITE" id="PS51503"/>
    </source>
</evidence>
<evidence type="ECO:0000256" key="1">
    <source>
        <dbReference type="ARBA" id="ARBA00022692"/>
    </source>
</evidence>
<evidence type="ECO:0000313" key="6">
    <source>
        <dbReference type="EMBL" id="MBN9412368.1"/>
    </source>
</evidence>
<feature type="transmembrane region" description="Helical" evidence="4">
    <location>
        <begin position="41"/>
        <end position="62"/>
    </location>
</feature>
<reference evidence="6" key="1">
    <citation type="submission" date="2021-02" db="EMBL/GenBank/DDBJ databases">
        <title>Thiocyanate and organic carbon inputs drive convergent selection for specific autotrophic Afipia and Thiobacillus strains within complex microbiomes.</title>
        <authorList>
            <person name="Huddy R.J."/>
            <person name="Sachdeva R."/>
            <person name="Kadzinga F."/>
            <person name="Kantor R.S."/>
            <person name="Harrison S.T.L."/>
            <person name="Banfield J.F."/>
        </authorList>
    </citation>
    <scope>NUCLEOTIDE SEQUENCE</scope>
    <source>
        <strain evidence="6">SCN18_10_11_15_R4_P_38_20</strain>
    </source>
</reference>
<dbReference type="Pfam" id="PF04588">
    <property type="entry name" value="HIG_1_N"/>
    <property type="match status" value="1"/>
</dbReference>
<dbReference type="AlphaFoldDB" id="A0A8J7PZG1"/>
<evidence type="ECO:0000256" key="2">
    <source>
        <dbReference type="ARBA" id="ARBA00022989"/>
    </source>
</evidence>
<organism evidence="6 7">
    <name type="scientific">Candidatus Paracaedimonas acanthamoebae</name>
    <dbReference type="NCBI Taxonomy" id="244581"/>
    <lineage>
        <taxon>Bacteria</taxon>
        <taxon>Pseudomonadati</taxon>
        <taxon>Pseudomonadota</taxon>
        <taxon>Alphaproteobacteria</taxon>
        <taxon>Holosporales</taxon>
        <taxon>Caedimonadaceae</taxon>
        <taxon>Candidatus Paracaedimonas</taxon>
    </lineage>
</organism>
<dbReference type="PROSITE" id="PS51503">
    <property type="entry name" value="HIG1"/>
    <property type="match status" value="1"/>
</dbReference>
<evidence type="ECO:0000313" key="7">
    <source>
        <dbReference type="Proteomes" id="UP000664414"/>
    </source>
</evidence>
<dbReference type="EMBL" id="JAFKGL010000010">
    <property type="protein sequence ID" value="MBN9412368.1"/>
    <property type="molecule type" value="Genomic_DNA"/>
</dbReference>
<dbReference type="Proteomes" id="UP000664414">
    <property type="component" value="Unassembled WGS sequence"/>
</dbReference>
<feature type="transmembrane region" description="Helical" evidence="4">
    <location>
        <begin position="6"/>
        <end position="29"/>
    </location>
</feature>
<name>A0A8J7PZG1_9PROT</name>
<keyword evidence="3 4" id="KW-0472">Membrane</keyword>
<keyword evidence="2 4" id="KW-1133">Transmembrane helix</keyword>
<protein>
    <submittedName>
        <fullName evidence="6">Twin transmembrane helix small protein</fullName>
    </submittedName>
</protein>
<proteinExistence type="predicted"/>
<evidence type="ECO:0000256" key="3">
    <source>
        <dbReference type="ARBA" id="ARBA00023136"/>
    </source>
</evidence>
<dbReference type="NCBIfam" id="NF033233">
    <property type="entry name" value="twin_helix"/>
    <property type="match status" value="1"/>
</dbReference>